<feature type="region of interest" description="Disordered" evidence="1">
    <location>
        <begin position="1"/>
        <end position="67"/>
    </location>
</feature>
<feature type="compositionally biased region" description="Low complexity" evidence="1">
    <location>
        <begin position="141"/>
        <end position="170"/>
    </location>
</feature>
<feature type="compositionally biased region" description="Polar residues" evidence="1">
    <location>
        <begin position="226"/>
        <end position="237"/>
    </location>
</feature>
<feature type="region of interest" description="Disordered" evidence="1">
    <location>
        <begin position="104"/>
        <end position="243"/>
    </location>
</feature>
<evidence type="ECO:0000313" key="2">
    <source>
        <dbReference type="EMBL" id="EJK76032.1"/>
    </source>
</evidence>
<feature type="compositionally biased region" description="Basic and acidic residues" evidence="1">
    <location>
        <begin position="215"/>
        <end position="225"/>
    </location>
</feature>
<dbReference type="AlphaFoldDB" id="K0TQH0"/>
<accession>K0TQH0</accession>
<gene>
    <name evidence="2" type="ORF">THAOC_02223</name>
</gene>
<keyword evidence="3" id="KW-1185">Reference proteome</keyword>
<evidence type="ECO:0000313" key="3">
    <source>
        <dbReference type="Proteomes" id="UP000266841"/>
    </source>
</evidence>
<sequence>MDMGASPTEPATSVPPEIPSEIGISPQGAGARESTASSLNDRSAASSGAGSAGGGGGGETPEDDPLLTFLRSQSACIKGSVDDYYSWLVNSEDIDTIDALKEAAQDDDYLNETMKNGSGRSGLKGFKRKPFQRAVAEYVEPAPSANPSSSAPPETTATSQSTARSSGGRSKPVAQTPSSSSGYSGMNGSAFLPSNLFGGSDEPAQVSAMPSARVTAHEPPPRIRDSNAQSSSDTQLKCTADGKRFQRSYPASALIEELIMTNTD</sequence>
<feature type="compositionally biased region" description="Low complexity" evidence="1">
    <location>
        <begin position="178"/>
        <end position="189"/>
    </location>
</feature>
<name>K0TQH0_THAOC</name>
<dbReference type="Proteomes" id="UP000266841">
    <property type="component" value="Unassembled WGS sequence"/>
</dbReference>
<evidence type="ECO:0000256" key="1">
    <source>
        <dbReference type="SAM" id="MobiDB-lite"/>
    </source>
</evidence>
<dbReference type="OrthoDB" id="424220at2759"/>
<proteinExistence type="predicted"/>
<dbReference type="EMBL" id="AGNL01002581">
    <property type="protein sequence ID" value="EJK76032.1"/>
    <property type="molecule type" value="Genomic_DNA"/>
</dbReference>
<feature type="compositionally biased region" description="Gly residues" evidence="1">
    <location>
        <begin position="50"/>
        <end position="59"/>
    </location>
</feature>
<reference evidence="2 3" key="1">
    <citation type="journal article" date="2012" name="Genome Biol.">
        <title>Genome and low-iron response of an oceanic diatom adapted to chronic iron limitation.</title>
        <authorList>
            <person name="Lommer M."/>
            <person name="Specht M."/>
            <person name="Roy A.S."/>
            <person name="Kraemer L."/>
            <person name="Andreson R."/>
            <person name="Gutowska M.A."/>
            <person name="Wolf J."/>
            <person name="Bergner S.V."/>
            <person name="Schilhabel M.B."/>
            <person name="Klostermeier U.C."/>
            <person name="Beiko R.G."/>
            <person name="Rosenstiel P."/>
            <person name="Hippler M."/>
            <person name="Laroche J."/>
        </authorList>
    </citation>
    <scope>NUCLEOTIDE SEQUENCE [LARGE SCALE GENOMIC DNA]</scope>
    <source>
        <strain evidence="2 3">CCMP1005</strain>
    </source>
</reference>
<protein>
    <submittedName>
        <fullName evidence="2">Uncharacterized protein</fullName>
    </submittedName>
</protein>
<organism evidence="2 3">
    <name type="scientific">Thalassiosira oceanica</name>
    <name type="common">Marine diatom</name>
    <dbReference type="NCBI Taxonomy" id="159749"/>
    <lineage>
        <taxon>Eukaryota</taxon>
        <taxon>Sar</taxon>
        <taxon>Stramenopiles</taxon>
        <taxon>Ochrophyta</taxon>
        <taxon>Bacillariophyta</taxon>
        <taxon>Coscinodiscophyceae</taxon>
        <taxon>Thalassiosirophycidae</taxon>
        <taxon>Thalassiosirales</taxon>
        <taxon>Thalassiosiraceae</taxon>
        <taxon>Thalassiosira</taxon>
    </lineage>
</organism>
<comment type="caution">
    <text evidence="2">The sequence shown here is derived from an EMBL/GenBank/DDBJ whole genome shotgun (WGS) entry which is preliminary data.</text>
</comment>
<dbReference type="eggNOG" id="ENOG502SEHB">
    <property type="taxonomic scope" value="Eukaryota"/>
</dbReference>